<gene>
    <name evidence="1" type="ORF">LCI18_014700</name>
</gene>
<sequence length="274" mass="30616">MSLAGGFIRPVINIALEWCHEAPYVMDQLLALAADHVALLSPENSLSHRRIATVLQTRAVVWFNRAPPDLANRGGSDPNKTRVPRFLFASLLGLQMLHETFIHYRASFHVFIARFLKLAHLHRGVRTVTSSMYGTILESSTRPFLINIRNTEEAAKHGGTSDLGPTAATGCLSAARTLQWAFNVHANLSLEDNTHAATAFPVLLTADFVDALRKHQPEALIVLAYYGVLLHRCRKSWIIDDAGIFLVRLIADYLGSFWQEPMRWPLEEVAKEQG</sequence>
<protein>
    <submittedName>
        <fullName evidence="1">Uncharacterized protein</fullName>
    </submittedName>
</protein>
<evidence type="ECO:0000313" key="2">
    <source>
        <dbReference type="Proteomes" id="UP000830768"/>
    </source>
</evidence>
<organism evidence="1 2">
    <name type="scientific">Fusarium solani subsp. cucurbitae</name>
    <name type="common">Neocosmosporum cucurbitae</name>
    <dbReference type="NCBI Taxonomy" id="2747967"/>
    <lineage>
        <taxon>Eukaryota</taxon>
        <taxon>Fungi</taxon>
        <taxon>Dikarya</taxon>
        <taxon>Ascomycota</taxon>
        <taxon>Pezizomycotina</taxon>
        <taxon>Sordariomycetes</taxon>
        <taxon>Hypocreomycetidae</taxon>
        <taxon>Hypocreales</taxon>
        <taxon>Nectriaceae</taxon>
        <taxon>Fusarium</taxon>
        <taxon>Fusarium solani species complex</taxon>
    </lineage>
</organism>
<keyword evidence="2" id="KW-1185">Reference proteome</keyword>
<proteinExistence type="predicted"/>
<accession>A0ACD3ZRS0</accession>
<dbReference type="EMBL" id="CP090041">
    <property type="protein sequence ID" value="UPL03766.1"/>
    <property type="molecule type" value="Genomic_DNA"/>
</dbReference>
<name>A0ACD3ZRS0_FUSSC</name>
<dbReference type="Proteomes" id="UP000830768">
    <property type="component" value="Chromosome 13"/>
</dbReference>
<evidence type="ECO:0000313" key="1">
    <source>
        <dbReference type="EMBL" id="UPL03766.1"/>
    </source>
</evidence>
<reference evidence="1" key="1">
    <citation type="submission" date="2021-11" db="EMBL/GenBank/DDBJ databases">
        <title>Fusarium solani-melongenae Genome sequencing and assembly.</title>
        <authorList>
            <person name="Xie S."/>
            <person name="Huang L."/>
            <person name="Zhang X."/>
        </authorList>
    </citation>
    <scope>NUCLEOTIDE SEQUENCE</scope>
    <source>
        <strain evidence="1">CRI 24-3</strain>
    </source>
</reference>